<accession>A0A176RYQ3</accession>
<evidence type="ECO:0000313" key="2">
    <source>
        <dbReference type="Proteomes" id="UP000076962"/>
    </source>
</evidence>
<dbReference type="AlphaFoldDB" id="A0A176RYQ3"/>
<gene>
    <name evidence="1" type="ORF">THIOM_003339</name>
</gene>
<reference evidence="1 2" key="1">
    <citation type="submission" date="2016-05" db="EMBL/GenBank/DDBJ databases">
        <title>Single-cell genome of chain-forming Candidatus Thiomargarita nelsonii and comparison to other large sulfur-oxidizing bacteria.</title>
        <authorList>
            <person name="Winkel M."/>
            <person name="Salman V."/>
            <person name="Woyke T."/>
            <person name="Schulz-Vogt H."/>
            <person name="Richter M."/>
            <person name="Flood B."/>
            <person name="Bailey J."/>
            <person name="Amann R."/>
            <person name="Mussmann M."/>
        </authorList>
    </citation>
    <scope>NUCLEOTIDE SEQUENCE [LARGE SCALE GENOMIC DNA]</scope>
    <source>
        <strain evidence="1 2">THI036</strain>
    </source>
</reference>
<evidence type="ECO:0000313" key="1">
    <source>
        <dbReference type="EMBL" id="OAD20921.1"/>
    </source>
</evidence>
<keyword evidence="2" id="KW-1185">Reference proteome</keyword>
<name>A0A176RYQ3_9GAMM</name>
<proteinExistence type="predicted"/>
<sequence>MEDDKFTIWYGNINEIGEIHLIEKESIIIPNPFGKSIFSHIKLYCRAKISKKYHIGEYEISNEVLLLRFHSK</sequence>
<dbReference type="EMBL" id="LUTY01002003">
    <property type="protein sequence ID" value="OAD20921.1"/>
    <property type="molecule type" value="Genomic_DNA"/>
</dbReference>
<protein>
    <submittedName>
        <fullName evidence="1">Uncharacterized protein</fullName>
    </submittedName>
</protein>
<dbReference type="Proteomes" id="UP000076962">
    <property type="component" value="Unassembled WGS sequence"/>
</dbReference>
<organism evidence="1 2">
    <name type="scientific">Candidatus Thiomargarita nelsonii</name>
    <dbReference type="NCBI Taxonomy" id="1003181"/>
    <lineage>
        <taxon>Bacteria</taxon>
        <taxon>Pseudomonadati</taxon>
        <taxon>Pseudomonadota</taxon>
        <taxon>Gammaproteobacteria</taxon>
        <taxon>Thiotrichales</taxon>
        <taxon>Thiotrichaceae</taxon>
        <taxon>Thiomargarita</taxon>
    </lineage>
</organism>
<comment type="caution">
    <text evidence="1">The sequence shown here is derived from an EMBL/GenBank/DDBJ whole genome shotgun (WGS) entry which is preliminary data.</text>
</comment>